<dbReference type="Gene3D" id="1.20.58.70">
    <property type="match status" value="1"/>
</dbReference>
<dbReference type="InterPro" id="IPR010989">
    <property type="entry name" value="SNARE"/>
</dbReference>
<feature type="transmembrane region" description="Helical" evidence="9">
    <location>
        <begin position="288"/>
        <end position="307"/>
    </location>
</feature>
<keyword evidence="3" id="KW-0813">Transport</keyword>
<feature type="domain" description="T-SNARE coiled-coil homology" evidence="10">
    <location>
        <begin position="216"/>
        <end position="278"/>
    </location>
</feature>
<evidence type="ECO:0000256" key="7">
    <source>
        <dbReference type="ARBA" id="ARBA00023136"/>
    </source>
</evidence>
<reference evidence="11" key="1">
    <citation type="journal article" date="2011" name="PLoS Biol.">
        <title>Gene gain and loss during evolution of obligate parasitism in the white rust pathogen of Arabidopsis thaliana.</title>
        <authorList>
            <person name="Kemen E."/>
            <person name="Gardiner A."/>
            <person name="Schultz-Larsen T."/>
            <person name="Kemen A.C."/>
            <person name="Balmuth A.L."/>
            <person name="Robert-Seilaniantz A."/>
            <person name="Bailey K."/>
            <person name="Holub E."/>
            <person name="Studholme D.J."/>
            <person name="Maclean D."/>
            <person name="Jones J.D."/>
        </authorList>
    </citation>
    <scope>NUCLEOTIDE SEQUENCE</scope>
</reference>
<evidence type="ECO:0000256" key="3">
    <source>
        <dbReference type="ARBA" id="ARBA00022448"/>
    </source>
</evidence>
<dbReference type="PROSITE" id="PS50192">
    <property type="entry name" value="T_SNARE"/>
    <property type="match status" value="1"/>
</dbReference>
<dbReference type="SMART" id="SM00397">
    <property type="entry name" value="t_SNARE"/>
    <property type="match status" value="1"/>
</dbReference>
<dbReference type="GO" id="GO:0048278">
    <property type="term" value="P:vesicle docking"/>
    <property type="evidence" value="ECO:0007669"/>
    <property type="project" value="TreeGrafter"/>
</dbReference>
<dbReference type="InterPro" id="IPR000727">
    <property type="entry name" value="T_SNARE_dom"/>
</dbReference>
<dbReference type="GO" id="GO:0005484">
    <property type="term" value="F:SNAP receptor activity"/>
    <property type="evidence" value="ECO:0007669"/>
    <property type="project" value="InterPro"/>
</dbReference>
<evidence type="ECO:0000256" key="6">
    <source>
        <dbReference type="ARBA" id="ARBA00023054"/>
    </source>
</evidence>
<evidence type="ECO:0000313" key="11">
    <source>
        <dbReference type="EMBL" id="CCA26417.1"/>
    </source>
</evidence>
<evidence type="ECO:0000256" key="2">
    <source>
        <dbReference type="ARBA" id="ARBA00009063"/>
    </source>
</evidence>
<sequence length="308" mass="34843">MAADRTSDFIDCCERYKRQVAPKRHPSTTSHRIPDPIQRNIQFNSAASGISKEICQASRRLQTLTQLVRQHSVFNDPTEAINATTMLVKKDITSITKQLDHLQEYVHSRGDVTKSQATHSEVIVSQMKSDLMDATQGFKNILETRQQNLKLQQDRRAKYGKPTSNSLGKPLTFEKLSSNTLPRPQGVITSDTNDEEHERKPLIAAMATQQLVSTDQNYTASRIEAVSQIESHIVDINQLFGRLSTLISEQGEQVQRVDDQVDDMVRNISAGENELLKYFSSLSNTRMLAFKIFAILFIFVVFFLLVLA</sequence>
<keyword evidence="6" id="KW-0175">Coiled coil</keyword>
<feature type="region of interest" description="Disordered" evidence="8">
    <location>
        <begin position="151"/>
        <end position="196"/>
    </location>
</feature>
<gene>
    <name evidence="11" type="primary">AlNc14C373G11125</name>
    <name evidence="11" type="ORF">ALNC14_125610</name>
</gene>
<name>F0WY65_9STRA</name>
<keyword evidence="4 9" id="KW-0812">Transmembrane</keyword>
<evidence type="ECO:0000256" key="1">
    <source>
        <dbReference type="ARBA" id="ARBA00004211"/>
    </source>
</evidence>
<accession>F0WY65</accession>
<dbReference type="AlphaFoldDB" id="F0WY65"/>
<dbReference type="GO" id="GO:0006886">
    <property type="term" value="P:intracellular protein transport"/>
    <property type="evidence" value="ECO:0007669"/>
    <property type="project" value="InterPro"/>
</dbReference>
<dbReference type="EMBL" id="FR824417">
    <property type="protein sequence ID" value="CCA26417.1"/>
    <property type="molecule type" value="Genomic_DNA"/>
</dbReference>
<dbReference type="InterPro" id="IPR006012">
    <property type="entry name" value="Syntaxin/epimorphin_CS"/>
</dbReference>
<keyword evidence="5 9" id="KW-1133">Transmembrane helix</keyword>
<evidence type="ECO:0000256" key="8">
    <source>
        <dbReference type="SAM" id="MobiDB-lite"/>
    </source>
</evidence>
<dbReference type="GO" id="GO:0006906">
    <property type="term" value="P:vesicle fusion"/>
    <property type="evidence" value="ECO:0007669"/>
    <property type="project" value="TreeGrafter"/>
</dbReference>
<dbReference type="HOGENOM" id="CLU_044998_0_0_1"/>
<organism evidence="11">
    <name type="scientific">Albugo laibachii Nc14</name>
    <dbReference type="NCBI Taxonomy" id="890382"/>
    <lineage>
        <taxon>Eukaryota</taxon>
        <taxon>Sar</taxon>
        <taxon>Stramenopiles</taxon>
        <taxon>Oomycota</taxon>
        <taxon>Peronosporomycetes</taxon>
        <taxon>Albuginales</taxon>
        <taxon>Albuginaceae</taxon>
        <taxon>Albugo</taxon>
    </lineage>
</organism>
<proteinExistence type="inferred from homology"/>
<evidence type="ECO:0000259" key="10">
    <source>
        <dbReference type="PROSITE" id="PS50192"/>
    </source>
</evidence>
<reference evidence="11" key="2">
    <citation type="submission" date="2011-02" db="EMBL/GenBank/DDBJ databases">
        <authorList>
            <person name="MacLean D."/>
        </authorList>
    </citation>
    <scope>NUCLEOTIDE SEQUENCE</scope>
</reference>
<dbReference type="GO" id="GO:0000139">
    <property type="term" value="C:Golgi membrane"/>
    <property type="evidence" value="ECO:0007669"/>
    <property type="project" value="TreeGrafter"/>
</dbReference>
<feature type="compositionally biased region" description="Polar residues" evidence="8">
    <location>
        <begin position="175"/>
        <end position="191"/>
    </location>
</feature>
<dbReference type="PROSITE" id="PS00914">
    <property type="entry name" value="SYNTAXIN"/>
    <property type="match status" value="1"/>
</dbReference>
<evidence type="ECO:0000256" key="9">
    <source>
        <dbReference type="SAM" id="Phobius"/>
    </source>
</evidence>
<dbReference type="GO" id="GO:0006888">
    <property type="term" value="P:endoplasmic reticulum to Golgi vesicle-mediated transport"/>
    <property type="evidence" value="ECO:0007669"/>
    <property type="project" value="TreeGrafter"/>
</dbReference>
<dbReference type="Pfam" id="PF05739">
    <property type="entry name" value="SNARE"/>
    <property type="match status" value="1"/>
</dbReference>
<dbReference type="GO" id="GO:0031201">
    <property type="term" value="C:SNARE complex"/>
    <property type="evidence" value="ECO:0007669"/>
    <property type="project" value="TreeGrafter"/>
</dbReference>
<dbReference type="GO" id="GO:0000149">
    <property type="term" value="F:SNARE binding"/>
    <property type="evidence" value="ECO:0007669"/>
    <property type="project" value="TreeGrafter"/>
</dbReference>
<dbReference type="InterPro" id="IPR045242">
    <property type="entry name" value="Syntaxin"/>
</dbReference>
<evidence type="ECO:0000256" key="5">
    <source>
        <dbReference type="ARBA" id="ARBA00022989"/>
    </source>
</evidence>
<dbReference type="PANTHER" id="PTHR19957:SF3">
    <property type="entry name" value="SYNTAXIN-5"/>
    <property type="match status" value="1"/>
</dbReference>
<dbReference type="SUPFAM" id="SSF47661">
    <property type="entry name" value="t-snare proteins"/>
    <property type="match status" value="1"/>
</dbReference>
<protein>
    <submittedName>
        <fullName evidence="11">Syntaxinlike protein putative</fullName>
    </submittedName>
</protein>
<dbReference type="CDD" id="cd15844">
    <property type="entry name" value="SNARE_syntaxin5"/>
    <property type="match status" value="1"/>
</dbReference>
<evidence type="ECO:0000256" key="4">
    <source>
        <dbReference type="ARBA" id="ARBA00022692"/>
    </source>
</evidence>
<dbReference type="PANTHER" id="PTHR19957">
    <property type="entry name" value="SYNTAXIN"/>
    <property type="match status" value="1"/>
</dbReference>
<comment type="similarity">
    <text evidence="2">Belongs to the syntaxin family.</text>
</comment>
<comment type="subcellular location">
    <subcellularLocation>
        <location evidence="1">Membrane</location>
        <topology evidence="1">Single-pass type IV membrane protein</topology>
    </subcellularLocation>
</comment>
<keyword evidence="7 9" id="KW-0472">Membrane</keyword>